<proteinExistence type="predicted"/>
<dbReference type="PANTHER" id="PTHR48098">
    <property type="entry name" value="ENTEROCHELIN ESTERASE-RELATED"/>
    <property type="match status" value="1"/>
</dbReference>
<organism evidence="1 2">
    <name type="scientific">Oceanotoga teriensis</name>
    <dbReference type="NCBI Taxonomy" id="515440"/>
    <lineage>
        <taxon>Bacteria</taxon>
        <taxon>Thermotogati</taxon>
        <taxon>Thermotogota</taxon>
        <taxon>Thermotogae</taxon>
        <taxon>Petrotogales</taxon>
        <taxon>Petrotogaceae</taxon>
        <taxon>Oceanotoga</taxon>
    </lineage>
</organism>
<dbReference type="InterPro" id="IPR029058">
    <property type="entry name" value="AB_hydrolase_fold"/>
</dbReference>
<evidence type="ECO:0000313" key="2">
    <source>
        <dbReference type="Proteomes" id="UP000245921"/>
    </source>
</evidence>
<dbReference type="InterPro" id="IPR000801">
    <property type="entry name" value="Esterase-like"/>
</dbReference>
<dbReference type="PANTHER" id="PTHR48098:SF1">
    <property type="entry name" value="DIACYLGLYCEROL ACYLTRANSFERASE_MYCOLYLTRANSFERASE AG85A"/>
    <property type="match status" value="1"/>
</dbReference>
<dbReference type="SUPFAM" id="SSF53474">
    <property type="entry name" value="alpha/beta-Hydrolases"/>
    <property type="match status" value="1"/>
</dbReference>
<dbReference type="Proteomes" id="UP000245921">
    <property type="component" value="Unassembled WGS sequence"/>
</dbReference>
<protein>
    <submittedName>
        <fullName evidence="1">S-formylglutathione hydrolase FrmB</fullName>
    </submittedName>
</protein>
<dbReference type="Pfam" id="PF00756">
    <property type="entry name" value="Esterase"/>
    <property type="match status" value="1"/>
</dbReference>
<keyword evidence="2" id="KW-1185">Reference proteome</keyword>
<dbReference type="EMBL" id="QGGI01000022">
    <property type="protein sequence ID" value="PWJ87698.1"/>
    <property type="molecule type" value="Genomic_DNA"/>
</dbReference>
<comment type="caution">
    <text evidence="1">The sequence shown here is derived from an EMBL/GenBank/DDBJ whole genome shotgun (WGS) entry which is preliminary data.</text>
</comment>
<dbReference type="RefSeq" id="WP_109606172.1">
    <property type="nucleotide sequence ID" value="NZ_QGGI01000022.1"/>
</dbReference>
<keyword evidence="1" id="KW-0378">Hydrolase</keyword>
<evidence type="ECO:0000313" key="1">
    <source>
        <dbReference type="EMBL" id="PWJ87698.1"/>
    </source>
</evidence>
<sequence>MAFIQCNFASECIGIQTQIYAVIPEDNNYKKINYPVLYLLHGLSDNNTMWMRKTSIERYASEKGIAVIIPDVHRSFYTNTKYGMRYWDYVSDELIKFTRKMFPISEEPNYNYVAGLSMGGYGAFKLALRKPHLFSKAASLSGALNVLGKYDYFDENKELLSIFGSKNEFNKNENDLFTIIDNNINKNIKMPDLYQCCGTEDFLYSDNIKFRDFCLEKNMNLKYEESSGGHSWEFWDTYIKKIVEWL</sequence>
<name>A0AA45C506_9BACT</name>
<gene>
    <name evidence="1" type="ORF">C7380_12223</name>
</gene>
<dbReference type="GO" id="GO:0016787">
    <property type="term" value="F:hydrolase activity"/>
    <property type="evidence" value="ECO:0007669"/>
    <property type="project" value="UniProtKB-KW"/>
</dbReference>
<accession>A0AA45C506</accession>
<reference evidence="1 2" key="1">
    <citation type="submission" date="2018-05" db="EMBL/GenBank/DDBJ databases">
        <title>Genomic Encyclopedia of Type Strains, Phase IV (KMG-IV): sequencing the most valuable type-strain genomes for metagenomic binning, comparative biology and taxonomic classification.</title>
        <authorList>
            <person name="Goeker M."/>
        </authorList>
    </citation>
    <scope>NUCLEOTIDE SEQUENCE [LARGE SCALE GENOMIC DNA]</scope>
    <source>
        <strain evidence="1 2">DSM 24906</strain>
    </source>
</reference>
<dbReference type="Gene3D" id="3.40.50.1820">
    <property type="entry name" value="alpha/beta hydrolase"/>
    <property type="match status" value="1"/>
</dbReference>
<dbReference type="GO" id="GO:0016747">
    <property type="term" value="F:acyltransferase activity, transferring groups other than amino-acyl groups"/>
    <property type="evidence" value="ECO:0007669"/>
    <property type="project" value="TreeGrafter"/>
</dbReference>
<dbReference type="AlphaFoldDB" id="A0AA45C506"/>
<dbReference type="InterPro" id="IPR050583">
    <property type="entry name" value="Mycobacterial_A85_antigen"/>
</dbReference>